<feature type="non-terminal residue" evidence="1">
    <location>
        <position position="1"/>
    </location>
</feature>
<organism evidence="1">
    <name type="scientific">Tanacetum cinerariifolium</name>
    <name type="common">Dalmatian daisy</name>
    <name type="synonym">Chrysanthemum cinerariifolium</name>
    <dbReference type="NCBI Taxonomy" id="118510"/>
    <lineage>
        <taxon>Eukaryota</taxon>
        <taxon>Viridiplantae</taxon>
        <taxon>Streptophyta</taxon>
        <taxon>Embryophyta</taxon>
        <taxon>Tracheophyta</taxon>
        <taxon>Spermatophyta</taxon>
        <taxon>Magnoliopsida</taxon>
        <taxon>eudicotyledons</taxon>
        <taxon>Gunneridae</taxon>
        <taxon>Pentapetalae</taxon>
        <taxon>asterids</taxon>
        <taxon>campanulids</taxon>
        <taxon>Asterales</taxon>
        <taxon>Asteraceae</taxon>
        <taxon>Asteroideae</taxon>
        <taxon>Anthemideae</taxon>
        <taxon>Anthemidinae</taxon>
        <taxon>Tanacetum</taxon>
    </lineage>
</organism>
<name>A0A699XCG6_TANCI</name>
<accession>A0A699XCG6</accession>
<evidence type="ECO:0000313" key="1">
    <source>
        <dbReference type="EMBL" id="GFD57357.1"/>
    </source>
</evidence>
<gene>
    <name evidence="1" type="ORF">Tci_929326</name>
</gene>
<dbReference type="AlphaFoldDB" id="A0A699XCG6"/>
<dbReference type="EMBL" id="BKCJ011840135">
    <property type="protein sequence ID" value="GFD57357.1"/>
    <property type="molecule type" value="Genomic_DNA"/>
</dbReference>
<comment type="caution">
    <text evidence="1">The sequence shown here is derived from an EMBL/GenBank/DDBJ whole genome shotgun (WGS) entry which is preliminary data.</text>
</comment>
<proteinExistence type="predicted"/>
<reference evidence="1" key="1">
    <citation type="journal article" date="2019" name="Sci. Rep.">
        <title>Draft genome of Tanacetum cinerariifolium, the natural source of mosquito coil.</title>
        <authorList>
            <person name="Yamashiro T."/>
            <person name="Shiraishi A."/>
            <person name="Satake H."/>
            <person name="Nakayama K."/>
        </authorList>
    </citation>
    <scope>NUCLEOTIDE SEQUENCE</scope>
</reference>
<sequence>SGAQPPTRTASPRPAARLTRAMDTLITISEGARGIGRLHRSPIASICEDARCIKPRGEMDGRELVGKAVRWRR</sequence>
<protein>
    <submittedName>
        <fullName evidence="1">Uncharacterized protein</fullName>
    </submittedName>
</protein>